<evidence type="ECO:0000313" key="2">
    <source>
        <dbReference type="Proteomes" id="UP000000845"/>
    </source>
</evidence>
<sequence length="460" mass="53440">MKISGIFNEPKIEIFSYKIKLENIRENIFIKLDSEVFEHFFLIVKDPDKKIRALLTYKTRIKEYIISAGKEDTSNGTVCGEFPGGIWEFTVIKPYDIKGEFAFEVETDVKTEKTGYNLELLKSDFDKKYSSEKKWYEGDLHVHSNYSDGRQSFETIFNVIKQKEFDFLFLTDHSIVPTQFYKSEACIIPSTEITFDNSGHINVFALKDFIDYTLFFRDSDFDKKAEIIDEILKYEKMQGGLVSINHPFHPETPFTHDIDMENADLLEVMNSPYYYEEIDYNGEAVRFLDYLWLNGLKIFGTGGSDSHKPLKNGSETVGIPLTYIYSEGLSVKNLLSAMKKGNMYISKEPGTRIKIYNNDKEILPGNETAGRVKFITEAEENTKWNLVKNGKIIITKTGKRAEFDFDISEGEFYRVEGCRTEDGRITVYVNPVYNNIKFQNKQTWKELMSKYLSEKKEDFI</sequence>
<reference evidence="1 2" key="2">
    <citation type="journal article" date="2010" name="Stand. Genomic Sci.">
        <title>Complete genome sequence of Sebaldella termitidis type strain (NCTC 11300).</title>
        <authorList>
            <person name="Harmon-Smith M."/>
            <person name="Celia L."/>
            <person name="Chertkov O."/>
            <person name="Lapidus A."/>
            <person name="Copeland A."/>
            <person name="Glavina Del Rio T."/>
            <person name="Nolan M."/>
            <person name="Lucas S."/>
            <person name="Tice H."/>
            <person name="Cheng J.F."/>
            <person name="Han C."/>
            <person name="Detter J.C."/>
            <person name="Bruce D."/>
            <person name="Goodwin L."/>
            <person name="Pitluck S."/>
            <person name="Pati A."/>
            <person name="Liolios K."/>
            <person name="Ivanova N."/>
            <person name="Mavromatis K."/>
            <person name="Mikhailova N."/>
            <person name="Chen A."/>
            <person name="Palaniappan K."/>
            <person name="Land M."/>
            <person name="Hauser L."/>
            <person name="Chang Y.J."/>
            <person name="Jeffries C.D."/>
            <person name="Brettin T."/>
            <person name="Goker M."/>
            <person name="Beck B."/>
            <person name="Bristow J."/>
            <person name="Eisen J.A."/>
            <person name="Markowitz V."/>
            <person name="Hugenholtz P."/>
            <person name="Kyrpides N.C."/>
            <person name="Klenk H.P."/>
            <person name="Chen F."/>
        </authorList>
    </citation>
    <scope>NUCLEOTIDE SEQUENCE [LARGE SCALE GENOMIC DNA]</scope>
    <source>
        <strain evidence="2">ATCC 33386 / NCTC 11300</strain>
    </source>
</reference>
<reference evidence="2" key="1">
    <citation type="submission" date="2009-09" db="EMBL/GenBank/DDBJ databases">
        <title>The complete chromosome of Sebaldella termitidis ATCC 33386.</title>
        <authorList>
            <consortium name="US DOE Joint Genome Institute (JGI-PGF)"/>
            <person name="Lucas S."/>
            <person name="Copeland A."/>
            <person name="Lapidus A."/>
            <person name="Glavina del Rio T."/>
            <person name="Dalin E."/>
            <person name="Tice H."/>
            <person name="Bruce D."/>
            <person name="Goodwin L."/>
            <person name="Pitluck S."/>
            <person name="Kyrpides N."/>
            <person name="Mavromatis K."/>
            <person name="Ivanova N."/>
            <person name="Mikhailova N."/>
            <person name="Sims D."/>
            <person name="Meincke L."/>
            <person name="Brettin T."/>
            <person name="Detter J.C."/>
            <person name="Han C."/>
            <person name="Larimer F."/>
            <person name="Land M."/>
            <person name="Hauser L."/>
            <person name="Markowitz V."/>
            <person name="Cheng J.F."/>
            <person name="Hugenholtz P."/>
            <person name="Woyke T."/>
            <person name="Wu D."/>
            <person name="Eisen J.A."/>
        </authorList>
    </citation>
    <scope>NUCLEOTIDE SEQUENCE [LARGE SCALE GENOMIC DNA]</scope>
    <source>
        <strain evidence="2">ATCC 33386 / NCTC 11300</strain>
    </source>
</reference>
<dbReference type="GO" id="GO:0035312">
    <property type="term" value="F:5'-3' DNA exonuclease activity"/>
    <property type="evidence" value="ECO:0007669"/>
    <property type="project" value="TreeGrafter"/>
</dbReference>
<accession>D1AGI6</accession>
<dbReference type="AlphaFoldDB" id="D1AGI6"/>
<proteinExistence type="predicted"/>
<organism evidence="1 2">
    <name type="scientific">Sebaldella termitidis (strain ATCC 33386 / NCTC 11300)</name>
    <dbReference type="NCBI Taxonomy" id="526218"/>
    <lineage>
        <taxon>Bacteria</taxon>
        <taxon>Fusobacteriati</taxon>
        <taxon>Fusobacteriota</taxon>
        <taxon>Fusobacteriia</taxon>
        <taxon>Fusobacteriales</taxon>
        <taxon>Leptotrichiaceae</taxon>
        <taxon>Sebaldella</taxon>
    </lineage>
</organism>
<dbReference type="Proteomes" id="UP000000845">
    <property type="component" value="Chromosome"/>
</dbReference>
<dbReference type="PANTHER" id="PTHR42924">
    <property type="entry name" value="EXONUCLEASE"/>
    <property type="match status" value="1"/>
</dbReference>
<evidence type="ECO:0000313" key="1">
    <source>
        <dbReference type="EMBL" id="ACZ10938.1"/>
    </source>
</evidence>
<keyword evidence="2" id="KW-1185">Reference proteome</keyword>
<dbReference type="STRING" id="526218.Sterm_4106"/>
<dbReference type="PANTHER" id="PTHR42924:SF11">
    <property type="entry name" value="POLYMERASE_HISTIDINOL PHOSPHATASE N-TERMINAL DOMAIN-CONTAINING PROTEIN"/>
    <property type="match status" value="1"/>
</dbReference>
<dbReference type="InterPro" id="IPR016195">
    <property type="entry name" value="Pol/histidinol_Pase-like"/>
</dbReference>
<dbReference type="RefSeq" id="WP_012863513.1">
    <property type="nucleotide sequence ID" value="NC_013517.1"/>
</dbReference>
<name>D1AGI6_SEBTE</name>
<dbReference type="EMBL" id="CP001739">
    <property type="protein sequence ID" value="ACZ10938.1"/>
    <property type="molecule type" value="Genomic_DNA"/>
</dbReference>
<dbReference type="Gene3D" id="3.20.20.140">
    <property type="entry name" value="Metal-dependent hydrolases"/>
    <property type="match status" value="1"/>
</dbReference>
<dbReference type="NCBIfam" id="NF038032">
    <property type="entry name" value="CehA_McbA_metalo"/>
    <property type="match status" value="1"/>
</dbReference>
<dbReference type="KEGG" id="str:Sterm_4106"/>
<dbReference type="CDD" id="cd07432">
    <property type="entry name" value="PHP_HisPPase"/>
    <property type="match status" value="1"/>
</dbReference>
<dbReference type="SUPFAM" id="SSF89550">
    <property type="entry name" value="PHP domain-like"/>
    <property type="match status" value="1"/>
</dbReference>
<dbReference type="HOGENOM" id="CLU_042668_0_0_0"/>
<dbReference type="eggNOG" id="COG0613">
    <property type="taxonomic scope" value="Bacteria"/>
</dbReference>
<gene>
    <name evidence="1" type="ordered locus">Sterm_4106</name>
</gene>
<dbReference type="InterPro" id="IPR052018">
    <property type="entry name" value="PHP_domain"/>
</dbReference>
<dbReference type="GO" id="GO:0004534">
    <property type="term" value="F:5'-3' RNA exonuclease activity"/>
    <property type="evidence" value="ECO:0007669"/>
    <property type="project" value="TreeGrafter"/>
</dbReference>
<protein>
    <submittedName>
        <fullName evidence="1">PHP domain protein</fullName>
    </submittedName>
</protein>